<name>A0A6P5AGC8_BRABE</name>
<keyword evidence="10" id="KW-1185">Reference proteome</keyword>
<accession>A0A6P5AGC8</accession>
<sequence>MASDEASLRALEGLMNEFFNGCTSNERKREIEQQLGAFGQQSGAWRHCFYFMSQTQNEYVMMYCLTVLENIVNKLWMGILGHDKMEIRTSLINFLMERHKVVAPYVRNKICKVIVDIGRIDWPHFYPDFFTNILQLIQQPETASLGLMMLQTTSEEMACPREDLSVARKQELHRLLLEQVPTVLSLLSGLLEQVLEKSSHMVTTATPPPSPNHDDSSNSSWNSSPLNSGSIISGMFQVSDKENIRPLPSLDHDSEHMSAQALQCLNHLFSWIPLSSVITPSLLITIFKFASFGCDPNAQGSPSGLSNFGGSRNGAGKTTNLGILAMCCINEVMSKSCVPADFEEYLYRMFQQTFQLLQRLTREPPSGAYGNKLAELDEMYIDKFTEFLRLFVSVHLRRFESNSQFPVVDFLALLFKYTFKQPQQEGYYACLDVWMVFLDFLHNLTKGRNADGNNTVAKYKDALTTLMCEIVRKLQFRYNQAQLEELDDESLDDDEETEWQHFLRQCLEVVAKIAELLPEEAFRTLYPPFQEYLDIYLGLDQYVVSEANGRRLNITAENECRRLHCTLRDLGSMLQAIGRLAEHFIGEMFPQRLQDALSLVERLCQAAVYGTKLKLYDVQTAIPTVLRPDFIEVHAQSLAALHAYCHWLSQFYHLTKQTNQQQDKFASIVSTIVDASTPLLKTQIPEKVTLSAAHLFLSLVTTVRPSFLMALPSIQTLFSSVSHGSINTLPTEVQLLVCRALSHIFVLPWPVVGDNEQEWEARSSSHVNFLKELTKEYRGMKDAPGLSQDKNMQERAKPEIRRTLMVVCDLAESVAGEVMKTRQICYQSLQESVHTTLAILPVYIHQPDVVEDMMSFFLALFQSLRVQMGVSLTERIIQTFMNMFTREQLAETILHESSSGSRVIEKFLKILQLLVEEPGSAFKTFIPSIVSLCMDQVYPIIAERTIPDIKSVLFELLHHLLAHNWRFFFRSSVLDSMQSGTETVENQQQFSSIMLAFGQSFMQPDITIFKQNLEALESLNSKLKLYQKAIFKSSLLFQFLNVLLQVLVHRSHDLLREEIAIAAYNMASVDFDVFFTTFLPQFLAGCEGLDQTQKAILAQNFKMEKDLPSFTQSIHRFVNDLRYYRLCNSSLPEGTIKF</sequence>
<dbReference type="PANTHER" id="PTHR21452">
    <property type="entry name" value="EXPORTIN-6"/>
    <property type="match status" value="1"/>
</dbReference>
<dbReference type="GO" id="GO:0006611">
    <property type="term" value="P:protein export from nucleus"/>
    <property type="evidence" value="ECO:0007669"/>
    <property type="project" value="InterPro"/>
</dbReference>
<dbReference type="SUPFAM" id="SSF48371">
    <property type="entry name" value="ARM repeat"/>
    <property type="match status" value="1"/>
</dbReference>
<organism evidence="10 11">
    <name type="scientific">Branchiostoma belcheri</name>
    <name type="common">Amphioxus</name>
    <dbReference type="NCBI Taxonomy" id="7741"/>
    <lineage>
        <taxon>Eukaryota</taxon>
        <taxon>Metazoa</taxon>
        <taxon>Chordata</taxon>
        <taxon>Cephalochordata</taxon>
        <taxon>Leptocardii</taxon>
        <taxon>Amphioxiformes</taxon>
        <taxon>Branchiostomatidae</taxon>
        <taxon>Branchiostoma</taxon>
    </lineage>
</organism>
<evidence type="ECO:0000256" key="1">
    <source>
        <dbReference type="ARBA" id="ARBA00004123"/>
    </source>
</evidence>
<protein>
    <submittedName>
        <fullName evidence="11">Exportin-6-like</fullName>
    </submittedName>
</protein>
<evidence type="ECO:0000313" key="10">
    <source>
        <dbReference type="Proteomes" id="UP000515135"/>
    </source>
</evidence>
<keyword evidence="5" id="KW-0963">Cytoplasm</keyword>
<comment type="similarity">
    <text evidence="3">Belongs to the exportin family.</text>
</comment>
<dbReference type="SMART" id="SM00913">
    <property type="entry name" value="IBN_N"/>
    <property type="match status" value="1"/>
</dbReference>
<gene>
    <name evidence="11" type="primary">LOC109482577</name>
</gene>
<feature type="domain" description="Importin N-terminal" evidence="9">
    <location>
        <begin position="31"/>
        <end position="97"/>
    </location>
</feature>
<dbReference type="GO" id="GO:0005737">
    <property type="term" value="C:cytoplasm"/>
    <property type="evidence" value="ECO:0007669"/>
    <property type="project" value="UniProtKB-SubCell"/>
</dbReference>
<dbReference type="InterPro" id="IPR016024">
    <property type="entry name" value="ARM-type_fold"/>
</dbReference>
<dbReference type="InterPro" id="IPR001494">
    <property type="entry name" value="Importin-beta_N"/>
</dbReference>
<evidence type="ECO:0000259" key="9">
    <source>
        <dbReference type="SMART" id="SM00913"/>
    </source>
</evidence>
<dbReference type="GeneID" id="109482577"/>
<dbReference type="Proteomes" id="UP000515135">
    <property type="component" value="Unplaced"/>
</dbReference>
<dbReference type="GO" id="GO:0005049">
    <property type="term" value="F:nuclear export signal receptor activity"/>
    <property type="evidence" value="ECO:0007669"/>
    <property type="project" value="InterPro"/>
</dbReference>
<dbReference type="InterPro" id="IPR011989">
    <property type="entry name" value="ARM-like"/>
</dbReference>
<keyword evidence="7" id="KW-0539">Nucleus</keyword>
<dbReference type="InterPro" id="IPR040016">
    <property type="entry name" value="XPO6"/>
</dbReference>
<feature type="region of interest" description="Disordered" evidence="8">
    <location>
        <begin position="200"/>
        <end position="224"/>
    </location>
</feature>
<keyword evidence="6" id="KW-0653">Protein transport</keyword>
<dbReference type="AlphaFoldDB" id="A0A6P5AGC8"/>
<dbReference type="OrthoDB" id="10261013at2759"/>
<dbReference type="InterPro" id="IPR013598">
    <property type="entry name" value="Exportin-1/Importin-b-like"/>
</dbReference>
<dbReference type="GO" id="GO:0031267">
    <property type="term" value="F:small GTPase binding"/>
    <property type="evidence" value="ECO:0007669"/>
    <property type="project" value="InterPro"/>
</dbReference>
<evidence type="ECO:0000256" key="8">
    <source>
        <dbReference type="SAM" id="MobiDB-lite"/>
    </source>
</evidence>
<keyword evidence="4" id="KW-0813">Transport</keyword>
<reference evidence="11" key="1">
    <citation type="submission" date="2025-08" db="UniProtKB">
        <authorList>
            <consortium name="RefSeq"/>
        </authorList>
    </citation>
    <scope>IDENTIFICATION</scope>
    <source>
        <tissue evidence="11">Gonad</tissue>
    </source>
</reference>
<dbReference type="PANTHER" id="PTHR21452:SF4">
    <property type="entry name" value="EXPORTIN-6"/>
    <property type="match status" value="1"/>
</dbReference>
<dbReference type="KEGG" id="bbel:109482577"/>
<dbReference type="Pfam" id="PF08389">
    <property type="entry name" value="Xpo1"/>
    <property type="match status" value="1"/>
</dbReference>
<comment type="subcellular location">
    <subcellularLocation>
        <location evidence="2">Cytoplasm</location>
    </subcellularLocation>
    <subcellularLocation>
        <location evidence="1">Nucleus</location>
    </subcellularLocation>
</comment>
<evidence type="ECO:0000256" key="5">
    <source>
        <dbReference type="ARBA" id="ARBA00022490"/>
    </source>
</evidence>
<evidence type="ECO:0000256" key="7">
    <source>
        <dbReference type="ARBA" id="ARBA00023242"/>
    </source>
</evidence>
<dbReference type="RefSeq" id="XP_019640906.1">
    <property type="nucleotide sequence ID" value="XM_019785347.1"/>
</dbReference>
<evidence type="ECO:0000256" key="3">
    <source>
        <dbReference type="ARBA" id="ARBA00009466"/>
    </source>
</evidence>
<evidence type="ECO:0000256" key="2">
    <source>
        <dbReference type="ARBA" id="ARBA00004496"/>
    </source>
</evidence>
<dbReference type="Pfam" id="PF03810">
    <property type="entry name" value="IBN_N"/>
    <property type="match status" value="1"/>
</dbReference>
<evidence type="ECO:0000256" key="4">
    <source>
        <dbReference type="ARBA" id="ARBA00022448"/>
    </source>
</evidence>
<proteinExistence type="inferred from homology"/>
<dbReference type="FunFam" id="1.25.10.10:FF:000147">
    <property type="entry name" value="exportin-6 isoform X2"/>
    <property type="match status" value="1"/>
</dbReference>
<evidence type="ECO:0000313" key="11">
    <source>
        <dbReference type="RefSeq" id="XP_019640906.1"/>
    </source>
</evidence>
<evidence type="ECO:0000256" key="6">
    <source>
        <dbReference type="ARBA" id="ARBA00022927"/>
    </source>
</evidence>
<dbReference type="Gene3D" id="1.25.10.10">
    <property type="entry name" value="Leucine-rich Repeat Variant"/>
    <property type="match status" value="1"/>
</dbReference>
<dbReference type="GO" id="GO:0005634">
    <property type="term" value="C:nucleus"/>
    <property type="evidence" value="ECO:0007669"/>
    <property type="project" value="UniProtKB-SubCell"/>
</dbReference>